<proteinExistence type="predicted"/>
<reference evidence="1" key="1">
    <citation type="submission" date="2018-05" db="EMBL/GenBank/DDBJ databases">
        <title>Draft genome of Mucuna pruriens seed.</title>
        <authorList>
            <person name="Nnadi N.E."/>
            <person name="Vos R."/>
            <person name="Hasami M.H."/>
            <person name="Devisetty U.K."/>
            <person name="Aguiy J.C."/>
        </authorList>
    </citation>
    <scope>NUCLEOTIDE SEQUENCE [LARGE SCALE GENOMIC DNA]</scope>
    <source>
        <strain evidence="1">JCA_2017</strain>
    </source>
</reference>
<evidence type="ECO:0000313" key="1">
    <source>
        <dbReference type="EMBL" id="RDX63353.1"/>
    </source>
</evidence>
<evidence type="ECO:0000313" key="2">
    <source>
        <dbReference type="Proteomes" id="UP000257109"/>
    </source>
</evidence>
<dbReference type="AlphaFoldDB" id="A0A371EBF5"/>
<keyword evidence="2" id="KW-1185">Reference proteome</keyword>
<accession>A0A371EBF5</accession>
<organism evidence="1 2">
    <name type="scientific">Mucuna pruriens</name>
    <name type="common">Velvet bean</name>
    <name type="synonym">Dolichos pruriens</name>
    <dbReference type="NCBI Taxonomy" id="157652"/>
    <lineage>
        <taxon>Eukaryota</taxon>
        <taxon>Viridiplantae</taxon>
        <taxon>Streptophyta</taxon>
        <taxon>Embryophyta</taxon>
        <taxon>Tracheophyta</taxon>
        <taxon>Spermatophyta</taxon>
        <taxon>Magnoliopsida</taxon>
        <taxon>eudicotyledons</taxon>
        <taxon>Gunneridae</taxon>
        <taxon>Pentapetalae</taxon>
        <taxon>rosids</taxon>
        <taxon>fabids</taxon>
        <taxon>Fabales</taxon>
        <taxon>Fabaceae</taxon>
        <taxon>Papilionoideae</taxon>
        <taxon>50 kb inversion clade</taxon>
        <taxon>NPAAA clade</taxon>
        <taxon>indigoferoid/millettioid clade</taxon>
        <taxon>Phaseoleae</taxon>
        <taxon>Mucuna</taxon>
    </lineage>
</organism>
<sequence length="108" mass="12594">MVLKKILPNAKDQRGKWAPNYEGPYVVKYTFHRDLKYPINVDSIKILTRATTKAQAPKWGKRKAREVRHQEYVINLQSLALGQETNLNHKIFLTDTPRGHTCKNDSYQ</sequence>
<feature type="non-terminal residue" evidence="1">
    <location>
        <position position="1"/>
    </location>
</feature>
<name>A0A371EBF5_MUCPR</name>
<dbReference type="EMBL" id="QJKJ01014949">
    <property type="protein sequence ID" value="RDX63353.1"/>
    <property type="molecule type" value="Genomic_DNA"/>
</dbReference>
<gene>
    <name evidence="1" type="ORF">CR513_58227</name>
</gene>
<protein>
    <submittedName>
        <fullName evidence="1">Uncharacterized protein</fullName>
    </submittedName>
</protein>
<comment type="caution">
    <text evidence="1">The sequence shown here is derived from an EMBL/GenBank/DDBJ whole genome shotgun (WGS) entry which is preliminary data.</text>
</comment>
<dbReference type="Proteomes" id="UP000257109">
    <property type="component" value="Unassembled WGS sequence"/>
</dbReference>
<dbReference type="OrthoDB" id="1637540at2759"/>